<dbReference type="InterPro" id="IPR005123">
    <property type="entry name" value="Oxoglu/Fe-dep_dioxygenase_dom"/>
</dbReference>
<feature type="domain" description="Fe2OG dioxygenase" evidence="1">
    <location>
        <begin position="21"/>
        <end position="127"/>
    </location>
</feature>
<reference evidence="2" key="1">
    <citation type="submission" date="2023-10" db="EMBL/GenBank/DDBJ databases">
        <authorList>
            <person name="Chen Y."/>
            <person name="Shah S."/>
            <person name="Dougan E. K."/>
            <person name="Thang M."/>
            <person name="Chan C."/>
        </authorList>
    </citation>
    <scope>NUCLEOTIDE SEQUENCE [LARGE SCALE GENOMIC DNA]</scope>
</reference>
<dbReference type="EMBL" id="CAUYUJ010000969">
    <property type="protein sequence ID" value="CAK0793442.1"/>
    <property type="molecule type" value="Genomic_DNA"/>
</dbReference>
<gene>
    <name evidence="2" type="ORF">PCOR1329_LOCUS3740</name>
</gene>
<name>A0ABN9PSF8_9DINO</name>
<keyword evidence="3" id="KW-1185">Reference proteome</keyword>
<dbReference type="PANTHER" id="PTHR31212">
    <property type="entry name" value="ALPHA-KETOGLUTARATE-DEPENDENT DIOXYGENASE ALKB HOMOLOG 3"/>
    <property type="match status" value="1"/>
</dbReference>
<dbReference type="PROSITE" id="PS51471">
    <property type="entry name" value="FE2OG_OXY"/>
    <property type="match status" value="1"/>
</dbReference>
<sequence length="191" mass="20777">MEPWFLQLTRAVCQACGIPDLPNCCNGNRYASGDESVGWHSDDEALFQAAAQDALIVSLSLGATRTFRVRLKDHAAEGDGLVGAEVLLGDGDLCTMEGLCQKHYQHCVPKEASVSEPRINLTWRWIVSHGRGCPRGAPEGTPLREKLEALVETRRRLAELKRKRDAGLPGGTSAATAERLASLAEARERLS</sequence>
<accession>A0ABN9PSF8</accession>
<evidence type="ECO:0000313" key="2">
    <source>
        <dbReference type="EMBL" id="CAK0793442.1"/>
    </source>
</evidence>
<evidence type="ECO:0000313" key="3">
    <source>
        <dbReference type="Proteomes" id="UP001189429"/>
    </source>
</evidence>
<dbReference type="PANTHER" id="PTHR31212:SF4">
    <property type="entry name" value="ALPHA-KETOGLUTARATE-DEPENDENT DIOXYGENASE ALKB HOMOLOG 3"/>
    <property type="match status" value="1"/>
</dbReference>
<protein>
    <recommendedName>
        <fullName evidence="1">Fe2OG dioxygenase domain-containing protein</fullName>
    </recommendedName>
</protein>
<dbReference type="InterPro" id="IPR032854">
    <property type="entry name" value="ALKBH3"/>
</dbReference>
<feature type="non-terminal residue" evidence="2">
    <location>
        <position position="191"/>
    </location>
</feature>
<comment type="caution">
    <text evidence="2">The sequence shown here is derived from an EMBL/GenBank/DDBJ whole genome shotgun (WGS) entry which is preliminary data.</text>
</comment>
<dbReference type="Proteomes" id="UP001189429">
    <property type="component" value="Unassembled WGS sequence"/>
</dbReference>
<proteinExistence type="predicted"/>
<evidence type="ECO:0000259" key="1">
    <source>
        <dbReference type="PROSITE" id="PS51471"/>
    </source>
</evidence>
<dbReference type="InterPro" id="IPR037151">
    <property type="entry name" value="AlkB-like_sf"/>
</dbReference>
<dbReference type="Pfam" id="PF13532">
    <property type="entry name" value="2OG-FeII_Oxy_2"/>
    <property type="match status" value="1"/>
</dbReference>
<dbReference type="Gene3D" id="2.60.120.590">
    <property type="entry name" value="Alpha-ketoglutarate-dependent dioxygenase AlkB-like"/>
    <property type="match status" value="1"/>
</dbReference>
<organism evidence="2 3">
    <name type="scientific">Prorocentrum cordatum</name>
    <dbReference type="NCBI Taxonomy" id="2364126"/>
    <lineage>
        <taxon>Eukaryota</taxon>
        <taxon>Sar</taxon>
        <taxon>Alveolata</taxon>
        <taxon>Dinophyceae</taxon>
        <taxon>Prorocentrales</taxon>
        <taxon>Prorocentraceae</taxon>
        <taxon>Prorocentrum</taxon>
    </lineage>
</organism>
<dbReference type="SUPFAM" id="SSF51197">
    <property type="entry name" value="Clavaminate synthase-like"/>
    <property type="match status" value="1"/>
</dbReference>
<dbReference type="InterPro" id="IPR027450">
    <property type="entry name" value="AlkB-like"/>
</dbReference>